<dbReference type="InterPro" id="IPR048421">
    <property type="entry name" value="YqgU_beta-prop"/>
</dbReference>
<evidence type="ECO:0000313" key="2">
    <source>
        <dbReference type="EMBL" id="MFD1800346.1"/>
    </source>
</evidence>
<evidence type="ECO:0000259" key="1">
    <source>
        <dbReference type="Pfam" id="PF21101"/>
    </source>
</evidence>
<dbReference type="SUPFAM" id="SSF82171">
    <property type="entry name" value="DPP6 N-terminal domain-like"/>
    <property type="match status" value="1"/>
</dbReference>
<keyword evidence="3" id="KW-1185">Reference proteome</keyword>
<dbReference type="Proteomes" id="UP001597285">
    <property type="component" value="Unassembled WGS sequence"/>
</dbReference>
<dbReference type="Pfam" id="PF21101">
    <property type="entry name" value="YqgU"/>
    <property type="match status" value="1"/>
</dbReference>
<dbReference type="RefSeq" id="WP_058918642.1">
    <property type="nucleotide sequence ID" value="NZ_JBHSQC010000008.1"/>
</dbReference>
<dbReference type="PROSITE" id="PS51257">
    <property type="entry name" value="PROKAR_LIPOPROTEIN"/>
    <property type="match status" value="1"/>
</dbReference>
<dbReference type="EMBL" id="JBHUFF010000020">
    <property type="protein sequence ID" value="MFD1800346.1"/>
    <property type="molecule type" value="Genomic_DNA"/>
</dbReference>
<name>A0ABW4NQ13_9LACT</name>
<sequence length="369" mass="42395">MRKKVPKTIGIGIFVLLFAAVLFLGSCSKEHPKETGKAEEEHVYHELPISYESFRKVIGWLSDEEILVHAGEMNADTLYRFNLFSGKLTPIYEAGSIILTAAISENKQQIFIQVAGEAGGELRIINLAGEEQQKLAIETNGYLNVQWNPVEQNQLFISYYQWEEEMVVQKWDIETNQLKDIKSNSLTPIWYSENLYLYVDNTGDFLLKTGELYMGDIRNDEVTRIRNQVSGFFLSNDTFVTFSPSDFSKNELLLTRQYPFMVDKGFITVPKVSMNERLVFPYLTQSGRKEAIYGVFAKEPTQLELETGEFEFGKLNFDTRKIEPIVDVPDNAPISIAGNGRYSLYGWRFEYIIDLEQKKVYPLIPMETP</sequence>
<reference evidence="3" key="1">
    <citation type="journal article" date="2019" name="Int. J. Syst. Evol. Microbiol.">
        <title>The Global Catalogue of Microorganisms (GCM) 10K type strain sequencing project: providing services to taxonomists for standard genome sequencing and annotation.</title>
        <authorList>
            <consortium name="The Broad Institute Genomics Platform"/>
            <consortium name="The Broad Institute Genome Sequencing Center for Infectious Disease"/>
            <person name="Wu L."/>
            <person name="Ma J."/>
        </authorList>
    </citation>
    <scope>NUCLEOTIDE SEQUENCE [LARGE SCALE GENOMIC DNA]</scope>
    <source>
        <strain evidence="3">KCTC 42143</strain>
    </source>
</reference>
<organism evidence="2 3">
    <name type="scientific">Carnobacterium antarcticum</name>
    <dbReference type="NCBI Taxonomy" id="2126436"/>
    <lineage>
        <taxon>Bacteria</taxon>
        <taxon>Bacillati</taxon>
        <taxon>Bacillota</taxon>
        <taxon>Bacilli</taxon>
        <taxon>Lactobacillales</taxon>
        <taxon>Carnobacteriaceae</taxon>
        <taxon>Carnobacterium</taxon>
    </lineage>
</organism>
<proteinExistence type="predicted"/>
<accession>A0ABW4NQ13</accession>
<gene>
    <name evidence="2" type="ORF">ACFSBK_10855</name>
</gene>
<evidence type="ECO:0000313" key="3">
    <source>
        <dbReference type="Proteomes" id="UP001597285"/>
    </source>
</evidence>
<protein>
    <recommendedName>
        <fullName evidence="1">YqgU-like 6-bladed beta-propeller domain-containing protein</fullName>
    </recommendedName>
</protein>
<feature type="domain" description="YqgU-like 6-bladed beta-propeller" evidence="1">
    <location>
        <begin position="82"/>
        <end position="346"/>
    </location>
</feature>
<comment type="caution">
    <text evidence="2">The sequence shown here is derived from an EMBL/GenBank/DDBJ whole genome shotgun (WGS) entry which is preliminary data.</text>
</comment>